<evidence type="ECO:0000313" key="8">
    <source>
        <dbReference type="EMBL" id="KAK7453502.1"/>
    </source>
</evidence>
<evidence type="ECO:0000256" key="4">
    <source>
        <dbReference type="ARBA" id="ARBA00022833"/>
    </source>
</evidence>
<organism evidence="8 9">
    <name type="scientific">Marasmiellus scandens</name>
    <dbReference type="NCBI Taxonomy" id="2682957"/>
    <lineage>
        <taxon>Eukaryota</taxon>
        <taxon>Fungi</taxon>
        <taxon>Dikarya</taxon>
        <taxon>Basidiomycota</taxon>
        <taxon>Agaricomycotina</taxon>
        <taxon>Agaricomycetes</taxon>
        <taxon>Agaricomycetidae</taxon>
        <taxon>Agaricales</taxon>
        <taxon>Marasmiineae</taxon>
        <taxon>Omphalotaceae</taxon>
        <taxon>Marasmiellus</taxon>
    </lineage>
</organism>
<comment type="cofactor">
    <cofactor evidence="6">
        <name>Zn(2+)</name>
        <dbReference type="ChEBI" id="CHEBI:29105"/>
    </cofactor>
    <text evidence="6">Binds 1 zinc ion per subunit.</text>
</comment>
<dbReference type="InterPro" id="IPR051156">
    <property type="entry name" value="Mito/Outer_Membr_Metalloprot"/>
</dbReference>
<keyword evidence="1 6" id="KW-0645">Protease</keyword>
<evidence type="ECO:0000256" key="2">
    <source>
        <dbReference type="ARBA" id="ARBA00022723"/>
    </source>
</evidence>
<accession>A0ABR1J8S3</accession>
<proteinExistence type="inferred from homology"/>
<protein>
    <submittedName>
        <fullName evidence="8">Metalloendopeptidase</fullName>
    </submittedName>
</protein>
<dbReference type="PANTHER" id="PTHR22726">
    <property type="entry name" value="METALLOENDOPEPTIDASE OMA1"/>
    <property type="match status" value="1"/>
</dbReference>
<feature type="domain" description="Peptidase M48" evidence="7">
    <location>
        <begin position="209"/>
        <end position="367"/>
    </location>
</feature>
<keyword evidence="5 6" id="KW-0482">Metalloprotease</keyword>
<dbReference type="PANTHER" id="PTHR22726:SF1">
    <property type="entry name" value="METALLOENDOPEPTIDASE OMA1, MITOCHONDRIAL"/>
    <property type="match status" value="1"/>
</dbReference>
<evidence type="ECO:0000259" key="7">
    <source>
        <dbReference type="Pfam" id="PF01435"/>
    </source>
</evidence>
<dbReference type="CDD" id="cd07331">
    <property type="entry name" value="M48C_Oma1_like"/>
    <property type="match status" value="1"/>
</dbReference>
<evidence type="ECO:0000256" key="5">
    <source>
        <dbReference type="ARBA" id="ARBA00023049"/>
    </source>
</evidence>
<reference evidence="8 9" key="1">
    <citation type="submission" date="2024-01" db="EMBL/GenBank/DDBJ databases">
        <title>A draft genome for the cacao thread blight pathogen Marasmiellus scandens.</title>
        <authorList>
            <person name="Baruah I.K."/>
            <person name="Leung J."/>
            <person name="Bukari Y."/>
            <person name="Amoako-Attah I."/>
            <person name="Meinhardt L.W."/>
            <person name="Bailey B.A."/>
            <person name="Cohen S.P."/>
        </authorList>
    </citation>
    <scope>NUCLEOTIDE SEQUENCE [LARGE SCALE GENOMIC DNA]</scope>
    <source>
        <strain evidence="8 9">GH-19</strain>
    </source>
</reference>
<evidence type="ECO:0000256" key="1">
    <source>
        <dbReference type="ARBA" id="ARBA00022670"/>
    </source>
</evidence>
<dbReference type="Pfam" id="PF01435">
    <property type="entry name" value="Peptidase_M48"/>
    <property type="match status" value="1"/>
</dbReference>
<gene>
    <name evidence="8" type="primary">OMA1</name>
    <name evidence="8" type="ORF">VKT23_011779</name>
</gene>
<sequence length="405" mass="44880">MLSSFPRLSQSFRCSMSLGRRPLAPSRIPHFQTLQRSRFFSSTSSLQRVRYVRFEYPNPKNGRPGPPSPFFQSSTWPMKVGGVFVGVGVLYYVSHLEQVEETGRWRFMNVDPETEAQVGEMSRSQILSQFGKHILPPNHPVSLHVHRVVTQILEANGLGVIKNSPLSPQEHARQTSFDFFPDIFSGGTGGFGSSGRPSEKTVPHVLAGPQKQWEVVVVNEPKIVNAAATPGTVIVFTGILPVCKDEQGLAAVLSHEIGHVVARHTAERISSQLPAIALTLLLTLTGLDLGISALLQKFMIELTNSRTQEREADLIGLRLMSKACFDPAAAPAMFARLGRLEAEQGLKTPEFFRTHPTSENRVKILESHLPEAYDVFNANPECSRMREFRDMQRMHMVGAGSLLGM</sequence>
<keyword evidence="9" id="KW-1185">Reference proteome</keyword>
<dbReference type="Proteomes" id="UP001498398">
    <property type="component" value="Unassembled WGS sequence"/>
</dbReference>
<dbReference type="InterPro" id="IPR001915">
    <property type="entry name" value="Peptidase_M48"/>
</dbReference>
<evidence type="ECO:0000256" key="3">
    <source>
        <dbReference type="ARBA" id="ARBA00022801"/>
    </source>
</evidence>
<dbReference type="Gene3D" id="3.30.2010.10">
    <property type="entry name" value="Metalloproteases ('zincins'), catalytic domain"/>
    <property type="match status" value="1"/>
</dbReference>
<dbReference type="EMBL" id="JBANRG010000026">
    <property type="protein sequence ID" value="KAK7453502.1"/>
    <property type="molecule type" value="Genomic_DNA"/>
</dbReference>
<comment type="similarity">
    <text evidence="6">Belongs to the peptidase M48 family.</text>
</comment>
<comment type="caution">
    <text evidence="8">The sequence shown here is derived from an EMBL/GenBank/DDBJ whole genome shotgun (WGS) entry which is preliminary data.</text>
</comment>
<evidence type="ECO:0000256" key="6">
    <source>
        <dbReference type="RuleBase" id="RU003983"/>
    </source>
</evidence>
<evidence type="ECO:0000313" key="9">
    <source>
        <dbReference type="Proteomes" id="UP001498398"/>
    </source>
</evidence>
<name>A0ABR1J8S3_9AGAR</name>
<keyword evidence="2" id="KW-0479">Metal-binding</keyword>
<keyword evidence="4 6" id="KW-0862">Zinc</keyword>
<keyword evidence="3 6" id="KW-0378">Hydrolase</keyword>